<keyword evidence="2" id="KW-0815">Transposition</keyword>
<dbReference type="InterPro" id="IPR039537">
    <property type="entry name" value="Retrotran_Ty1/copia-like"/>
</dbReference>
<keyword evidence="11" id="KW-0067">ATP-binding</keyword>
<organism evidence="23 24">
    <name type="scientific">Austropuccinia psidii MF-1</name>
    <dbReference type="NCBI Taxonomy" id="1389203"/>
    <lineage>
        <taxon>Eukaryota</taxon>
        <taxon>Fungi</taxon>
        <taxon>Dikarya</taxon>
        <taxon>Basidiomycota</taxon>
        <taxon>Pucciniomycotina</taxon>
        <taxon>Pucciniomycetes</taxon>
        <taxon>Pucciniales</taxon>
        <taxon>Sphaerophragmiaceae</taxon>
        <taxon>Austropuccinia</taxon>
    </lineage>
</organism>
<keyword evidence="24" id="KW-1185">Reference proteome</keyword>
<dbReference type="GO" id="GO:0003887">
    <property type="term" value="F:DNA-directed DNA polymerase activity"/>
    <property type="evidence" value="ECO:0007669"/>
    <property type="project" value="UniProtKB-KW"/>
</dbReference>
<dbReference type="PROSITE" id="PS50994">
    <property type="entry name" value="INTEGRASE"/>
    <property type="match status" value="1"/>
</dbReference>
<dbReference type="GO" id="GO:0015074">
    <property type="term" value="P:DNA integration"/>
    <property type="evidence" value="ECO:0007669"/>
    <property type="project" value="UniProtKB-KW"/>
</dbReference>
<keyword evidence="16" id="KW-0239">DNA-directed DNA polymerase</keyword>
<evidence type="ECO:0000313" key="23">
    <source>
        <dbReference type="EMBL" id="MBW0479374.1"/>
    </source>
</evidence>
<dbReference type="InterPro" id="IPR054722">
    <property type="entry name" value="PolX-like_BBD"/>
</dbReference>
<keyword evidence="8" id="KW-0547">Nucleotide-binding</keyword>
<dbReference type="InterPro" id="IPR012337">
    <property type="entry name" value="RNaseH-like_sf"/>
</dbReference>
<keyword evidence="9" id="KW-0255">Endonuclease</keyword>
<dbReference type="Pfam" id="PF22936">
    <property type="entry name" value="Pol_BBD"/>
    <property type="match status" value="1"/>
</dbReference>
<evidence type="ECO:0000256" key="17">
    <source>
        <dbReference type="ARBA" id="ARBA00023113"/>
    </source>
</evidence>
<evidence type="ECO:0000256" key="1">
    <source>
        <dbReference type="ARBA" id="ARBA00002180"/>
    </source>
</evidence>
<dbReference type="GO" id="GO:0032196">
    <property type="term" value="P:transposition"/>
    <property type="evidence" value="ECO:0007669"/>
    <property type="project" value="UniProtKB-KW"/>
</dbReference>
<feature type="compositionally biased region" description="Basic and acidic residues" evidence="21">
    <location>
        <begin position="381"/>
        <end position="391"/>
    </location>
</feature>
<evidence type="ECO:0000256" key="9">
    <source>
        <dbReference type="ARBA" id="ARBA00022759"/>
    </source>
</evidence>
<dbReference type="GO" id="GO:0003723">
    <property type="term" value="F:RNA binding"/>
    <property type="evidence" value="ECO:0007669"/>
    <property type="project" value="UniProtKB-KW"/>
</dbReference>
<keyword evidence="3" id="KW-1188">Viral release from host cell</keyword>
<dbReference type="Gene3D" id="3.30.420.10">
    <property type="entry name" value="Ribonuclease H-like superfamily/Ribonuclease H"/>
    <property type="match status" value="1"/>
</dbReference>
<proteinExistence type="predicted"/>
<dbReference type="EMBL" id="AVOT02005559">
    <property type="protein sequence ID" value="MBW0479374.1"/>
    <property type="molecule type" value="Genomic_DNA"/>
</dbReference>
<evidence type="ECO:0000256" key="15">
    <source>
        <dbReference type="ARBA" id="ARBA00022918"/>
    </source>
</evidence>
<dbReference type="Pfam" id="PF25597">
    <property type="entry name" value="SH3_retrovirus"/>
    <property type="match status" value="1"/>
</dbReference>
<evidence type="ECO:0000256" key="2">
    <source>
        <dbReference type="ARBA" id="ARBA00022578"/>
    </source>
</evidence>
<name>A0A9Q3C8V7_9BASI</name>
<evidence type="ECO:0000256" key="4">
    <source>
        <dbReference type="ARBA" id="ARBA00022670"/>
    </source>
</evidence>
<keyword evidence="18" id="KW-0233">DNA recombination</keyword>
<evidence type="ECO:0000313" key="24">
    <source>
        <dbReference type="Proteomes" id="UP000765509"/>
    </source>
</evidence>
<keyword evidence="5" id="KW-0548">Nucleotidyltransferase</keyword>
<dbReference type="InterPro" id="IPR036397">
    <property type="entry name" value="RNaseH_sf"/>
</dbReference>
<evidence type="ECO:0000256" key="7">
    <source>
        <dbReference type="ARBA" id="ARBA00022723"/>
    </source>
</evidence>
<dbReference type="SUPFAM" id="SSF53098">
    <property type="entry name" value="Ribonuclease H-like"/>
    <property type="match status" value="1"/>
</dbReference>
<evidence type="ECO:0000256" key="21">
    <source>
        <dbReference type="SAM" id="MobiDB-lite"/>
    </source>
</evidence>
<evidence type="ECO:0000256" key="10">
    <source>
        <dbReference type="ARBA" id="ARBA00022801"/>
    </source>
</evidence>
<dbReference type="PANTHER" id="PTHR42648">
    <property type="entry name" value="TRANSPOSASE, PUTATIVE-RELATED"/>
    <property type="match status" value="1"/>
</dbReference>
<accession>A0A9Q3C8V7</accession>
<evidence type="ECO:0000256" key="19">
    <source>
        <dbReference type="ARBA" id="ARBA00048173"/>
    </source>
</evidence>
<evidence type="ECO:0000256" key="20">
    <source>
        <dbReference type="ARBA" id="ARBA00049244"/>
    </source>
</evidence>
<protein>
    <recommendedName>
        <fullName evidence="22">Integrase catalytic domain-containing protein</fullName>
    </recommendedName>
</protein>
<dbReference type="AlphaFoldDB" id="A0A9Q3C8V7"/>
<evidence type="ECO:0000256" key="14">
    <source>
        <dbReference type="ARBA" id="ARBA00022908"/>
    </source>
</evidence>
<keyword evidence="4" id="KW-0645">Protease</keyword>
<sequence length="1142" mass="126923">MANPTERHEDQYRLWSMIAQANAAIKEDMKLKEDGSNFVSWEDNMAMLLDDFIDHAKYLSTVDGTNVFDEKICRSLLLHLVSDTISSQPAINTLLQNKLKAIVTTYGQTPNFGQIVSALKACARQVTAQQAVKATKTNLSTINFQQLTMDDPMALTKLGKEWDFTPDGFDPEILRTCHLCKQPAYYPILAPTTMKPAIIDTVSNKATPDLYRPRYKPPPVKARFLEMGAEEPDIDILKADLGKMNGFNGCSVCDSGASHSLTGDLHAFCRYQKLTRPIPLSVATKCTGRRSYVEGIGSLVFKGERGNPVVINGVFYSPDASCTLISPAALIRAGATLSSESNDILLCSTSHTPILCARLCKNKMKWEMPPFLTDHPNFLKTNDRDGNKEPQETGTAPITIMKGKITEAPGNVQEAASNTLYLLHSLFGHIGLKRLKKIVQQSFGDTVATDLPRKIANCVHCSVMRSICHNPLTSQGHTIFPMDVVAANLMGPFDSALPSSGRYALTLRDIGSTYGECHVLLRKADATTVLLQVLKKWEMKTTRKIKILCSDNGGKFCNAVIDSWCINQRTTHEKSLPYNHEQNGASERYNRSIADMGRTLLRGSGLPTPFSGFAFMWAAHIQNSRTGNKTPKELLFGEQPFYEQLRIFGEKAFVHVPREKQQKLDEQAIEGRVVMFSPNNKGWLFFIPATNSFTSSVWANFPGLVDGVRTIRQWTIKSPYEKGQEQKKTNISFILNNFTLGEFTHENQVKSQDDLADRLKTMTTIPVPKTYRQAMNSPDSAQWQTAIREELKNMDDMGVYEIAPLPTGQHVLGGGWAEDEFELTFAPTATFTLLRMLLTIVGLRKWYVNSFDFVAAYLNADIKENLWVRPPGFGCKLRNKPGIVGGTASQSNKGIIWLHVDDGIVATEDPVMLMEIRRMLAVDGGFDLNQGCLIQSIIDATWDGTPATKPPLPAKCNLTTLVGTRPDIAYSVNLLARHAARPGLAHWRCLQHLLGYMAHTADTCLTLRPHGHKPSLKVFSDASWGGEFSRSMHGCHAEFMALGLAARHGKWVANLLEDMLGMSYPFRLLCDNTSAIKIAEDCSSNKQTKHSDREFFITNQLLQNGTALLEWVPTGDMYADIMTKPLGLVLHQQFSTRVLHGG</sequence>
<dbReference type="OrthoDB" id="10038074at2759"/>
<comment type="function">
    <text evidence="1">The aspartyl protease (PR) mediates the proteolytic cleavages of the Gag and Gag-Pol polyproteins after assembly of the VLP.</text>
</comment>
<dbReference type="GO" id="GO:0005634">
    <property type="term" value="C:nucleus"/>
    <property type="evidence" value="ECO:0007669"/>
    <property type="project" value="UniProtKB-ARBA"/>
</dbReference>
<keyword evidence="13" id="KW-0694">RNA-binding</keyword>
<dbReference type="GO" id="GO:0006310">
    <property type="term" value="P:DNA recombination"/>
    <property type="evidence" value="ECO:0007669"/>
    <property type="project" value="UniProtKB-KW"/>
</dbReference>
<dbReference type="PANTHER" id="PTHR42648:SF11">
    <property type="entry name" value="TRANSPOSON TY4-P GAG-POL POLYPROTEIN"/>
    <property type="match status" value="1"/>
</dbReference>
<evidence type="ECO:0000256" key="6">
    <source>
        <dbReference type="ARBA" id="ARBA00022722"/>
    </source>
</evidence>
<dbReference type="InterPro" id="IPR001584">
    <property type="entry name" value="Integrase_cat-core"/>
</dbReference>
<keyword evidence="15" id="KW-0695">RNA-directed DNA polymerase</keyword>
<keyword evidence="7" id="KW-0479">Metal-binding</keyword>
<dbReference type="GO" id="GO:0046872">
    <property type="term" value="F:metal ion binding"/>
    <property type="evidence" value="ECO:0007669"/>
    <property type="project" value="UniProtKB-KW"/>
</dbReference>
<evidence type="ECO:0000256" key="8">
    <source>
        <dbReference type="ARBA" id="ARBA00022741"/>
    </source>
</evidence>
<gene>
    <name evidence="23" type="ORF">O181_019089</name>
</gene>
<comment type="catalytic activity">
    <reaction evidence="19">
        <text>DNA(n) + a 2'-deoxyribonucleoside 5'-triphosphate = DNA(n+1) + diphosphate</text>
        <dbReference type="Rhea" id="RHEA:22508"/>
        <dbReference type="Rhea" id="RHEA-COMP:17339"/>
        <dbReference type="Rhea" id="RHEA-COMP:17340"/>
        <dbReference type="ChEBI" id="CHEBI:33019"/>
        <dbReference type="ChEBI" id="CHEBI:61560"/>
        <dbReference type="ChEBI" id="CHEBI:173112"/>
        <dbReference type="EC" id="2.7.7.49"/>
    </reaction>
</comment>
<keyword evidence="6" id="KW-0540">Nuclease</keyword>
<dbReference type="GO" id="GO:0005524">
    <property type="term" value="F:ATP binding"/>
    <property type="evidence" value="ECO:0007669"/>
    <property type="project" value="UniProtKB-KW"/>
</dbReference>
<dbReference type="GO" id="GO:0003964">
    <property type="term" value="F:RNA-directed DNA polymerase activity"/>
    <property type="evidence" value="ECO:0007669"/>
    <property type="project" value="UniProtKB-KW"/>
</dbReference>
<comment type="caution">
    <text evidence="23">The sequence shown here is derived from an EMBL/GenBank/DDBJ whole genome shotgun (WGS) entry which is preliminary data.</text>
</comment>
<dbReference type="GO" id="GO:0004519">
    <property type="term" value="F:endonuclease activity"/>
    <property type="evidence" value="ECO:0007669"/>
    <property type="project" value="UniProtKB-KW"/>
</dbReference>
<evidence type="ECO:0000256" key="13">
    <source>
        <dbReference type="ARBA" id="ARBA00022884"/>
    </source>
</evidence>
<comment type="catalytic activity">
    <reaction evidence="20">
        <text>DNA(n) + a 2'-deoxyribonucleoside 5'-triphosphate = DNA(n+1) + diphosphate</text>
        <dbReference type="Rhea" id="RHEA:22508"/>
        <dbReference type="Rhea" id="RHEA-COMP:17339"/>
        <dbReference type="Rhea" id="RHEA-COMP:17340"/>
        <dbReference type="ChEBI" id="CHEBI:33019"/>
        <dbReference type="ChEBI" id="CHEBI:61560"/>
        <dbReference type="ChEBI" id="CHEBI:173112"/>
        <dbReference type="EC" id="2.7.7.7"/>
    </reaction>
</comment>
<keyword evidence="16" id="KW-0808">Transferase</keyword>
<keyword evidence="17" id="KW-0917">Virion maturation</keyword>
<evidence type="ECO:0000256" key="5">
    <source>
        <dbReference type="ARBA" id="ARBA00022695"/>
    </source>
</evidence>
<reference evidence="23" key="1">
    <citation type="submission" date="2021-03" db="EMBL/GenBank/DDBJ databases">
        <title>Draft genome sequence of rust myrtle Austropuccinia psidii MF-1, a brazilian biotype.</title>
        <authorList>
            <person name="Quecine M.C."/>
            <person name="Pachon D.M.R."/>
            <person name="Bonatelli M.L."/>
            <person name="Correr F.H."/>
            <person name="Franceschini L.M."/>
            <person name="Leite T.F."/>
            <person name="Margarido G.R.A."/>
            <person name="Almeida C.A."/>
            <person name="Ferrarezi J.A."/>
            <person name="Labate C.A."/>
        </authorList>
    </citation>
    <scope>NUCLEOTIDE SEQUENCE</scope>
    <source>
        <strain evidence="23">MF-1</strain>
    </source>
</reference>
<feature type="region of interest" description="Disordered" evidence="21">
    <location>
        <begin position="377"/>
        <end position="398"/>
    </location>
</feature>
<feature type="domain" description="Integrase catalytic" evidence="22">
    <location>
        <begin position="467"/>
        <end position="639"/>
    </location>
</feature>
<keyword evidence="14" id="KW-0229">DNA integration</keyword>
<dbReference type="CDD" id="cd09272">
    <property type="entry name" value="RNase_HI_RT_Ty1"/>
    <property type="match status" value="1"/>
</dbReference>
<dbReference type="GO" id="GO:0008233">
    <property type="term" value="F:peptidase activity"/>
    <property type="evidence" value="ECO:0007669"/>
    <property type="project" value="UniProtKB-KW"/>
</dbReference>
<keyword evidence="10" id="KW-0378">Hydrolase</keyword>
<keyword evidence="12" id="KW-0460">Magnesium</keyword>
<evidence type="ECO:0000256" key="16">
    <source>
        <dbReference type="ARBA" id="ARBA00022932"/>
    </source>
</evidence>
<dbReference type="InterPro" id="IPR057670">
    <property type="entry name" value="SH3_retrovirus"/>
</dbReference>
<evidence type="ECO:0000256" key="3">
    <source>
        <dbReference type="ARBA" id="ARBA00022612"/>
    </source>
</evidence>
<dbReference type="Proteomes" id="UP000765509">
    <property type="component" value="Unassembled WGS sequence"/>
</dbReference>
<evidence type="ECO:0000256" key="12">
    <source>
        <dbReference type="ARBA" id="ARBA00022842"/>
    </source>
</evidence>
<evidence type="ECO:0000256" key="18">
    <source>
        <dbReference type="ARBA" id="ARBA00023172"/>
    </source>
</evidence>
<evidence type="ECO:0000256" key="11">
    <source>
        <dbReference type="ARBA" id="ARBA00022840"/>
    </source>
</evidence>
<dbReference type="GO" id="GO:0006508">
    <property type="term" value="P:proteolysis"/>
    <property type="evidence" value="ECO:0007669"/>
    <property type="project" value="UniProtKB-KW"/>
</dbReference>
<evidence type="ECO:0000259" key="22">
    <source>
        <dbReference type="PROSITE" id="PS50994"/>
    </source>
</evidence>